<dbReference type="EMBL" id="LC066377">
    <property type="protein sequence ID" value="BAT28841.1"/>
    <property type="molecule type" value="Genomic_DNA"/>
</dbReference>
<evidence type="ECO:0000313" key="7">
    <source>
        <dbReference type="EMBL" id="BAT28841.1"/>
    </source>
</evidence>
<keyword evidence="7" id="KW-0762">Sugar transport</keyword>
<keyword evidence="7" id="KW-0813">Transport</keyword>
<feature type="transmembrane region" description="Helical" evidence="6">
    <location>
        <begin position="170"/>
        <end position="188"/>
    </location>
</feature>
<name>A0A0N7KY63_9HYPH</name>
<feature type="transmembrane region" description="Helical" evidence="6">
    <location>
        <begin position="73"/>
        <end position="90"/>
    </location>
</feature>
<accession>A0A0N7KY63</accession>
<keyword evidence="4 6" id="KW-1133">Transmembrane helix</keyword>
<evidence type="ECO:0000256" key="3">
    <source>
        <dbReference type="ARBA" id="ARBA00022692"/>
    </source>
</evidence>
<keyword evidence="2" id="KW-1003">Cell membrane</keyword>
<protein>
    <submittedName>
        <fullName evidence="7">Sugar transport system, permease protein</fullName>
    </submittedName>
</protein>
<reference evidence="7" key="1">
    <citation type="journal article" date="2015" name="Proc. Natl. Acad. Sci. U.S.A.">
        <title>Bacterial clade with the ribosomal RNA operon on a small plasmid rather than the chromosome.</title>
        <authorList>
            <person name="Anda M."/>
            <person name="Ohtsubo Y."/>
            <person name="Okubo T."/>
            <person name="Sugawara M."/>
            <person name="Nagata Y."/>
            <person name="Tsuda M."/>
            <person name="Minamisawa K."/>
            <person name="Mitsui H."/>
        </authorList>
    </citation>
    <scope>NUCLEOTIDE SEQUENCE</scope>
    <source>
        <strain evidence="7">JCM 14755</strain>
    </source>
</reference>
<feature type="transmembrane region" description="Helical" evidence="6">
    <location>
        <begin position="96"/>
        <end position="119"/>
    </location>
</feature>
<organism evidence="7">
    <name type="scientific">Aureimonas frigidaquae</name>
    <dbReference type="NCBI Taxonomy" id="424757"/>
    <lineage>
        <taxon>Bacteria</taxon>
        <taxon>Pseudomonadati</taxon>
        <taxon>Pseudomonadota</taxon>
        <taxon>Alphaproteobacteria</taxon>
        <taxon>Hyphomicrobiales</taxon>
        <taxon>Aurantimonadaceae</taxon>
        <taxon>Aureimonas</taxon>
    </lineage>
</organism>
<dbReference type="CDD" id="cd06579">
    <property type="entry name" value="TM_PBP1_transp_AraH_like"/>
    <property type="match status" value="1"/>
</dbReference>
<keyword evidence="5 6" id="KW-0472">Membrane</keyword>
<evidence type="ECO:0000256" key="4">
    <source>
        <dbReference type="ARBA" id="ARBA00022989"/>
    </source>
</evidence>
<dbReference type="Pfam" id="PF02653">
    <property type="entry name" value="BPD_transp_2"/>
    <property type="match status" value="1"/>
</dbReference>
<feature type="transmembrane region" description="Helical" evidence="6">
    <location>
        <begin position="299"/>
        <end position="320"/>
    </location>
</feature>
<feature type="transmembrane region" description="Helical" evidence="6">
    <location>
        <begin position="250"/>
        <end position="267"/>
    </location>
</feature>
<feature type="transmembrane region" description="Helical" evidence="6">
    <location>
        <begin position="126"/>
        <end position="150"/>
    </location>
</feature>
<feature type="transmembrane region" description="Helical" evidence="6">
    <location>
        <begin position="274"/>
        <end position="293"/>
    </location>
</feature>
<proteinExistence type="predicted"/>
<feature type="transmembrane region" description="Helical" evidence="6">
    <location>
        <begin position="46"/>
        <end position="66"/>
    </location>
</feature>
<dbReference type="AlphaFoldDB" id="A0A0N7KY63"/>
<evidence type="ECO:0000256" key="2">
    <source>
        <dbReference type="ARBA" id="ARBA00022475"/>
    </source>
</evidence>
<evidence type="ECO:0000256" key="1">
    <source>
        <dbReference type="ARBA" id="ARBA00004651"/>
    </source>
</evidence>
<dbReference type="InterPro" id="IPR001851">
    <property type="entry name" value="ABC_transp_permease"/>
</dbReference>
<evidence type="ECO:0000256" key="6">
    <source>
        <dbReference type="SAM" id="Phobius"/>
    </source>
</evidence>
<dbReference type="OrthoDB" id="192433at2"/>
<dbReference type="GO" id="GO:0005886">
    <property type="term" value="C:plasma membrane"/>
    <property type="evidence" value="ECO:0007669"/>
    <property type="project" value="UniProtKB-SubCell"/>
</dbReference>
<dbReference type="GO" id="GO:0022857">
    <property type="term" value="F:transmembrane transporter activity"/>
    <property type="evidence" value="ECO:0007669"/>
    <property type="project" value="InterPro"/>
</dbReference>
<keyword evidence="3 6" id="KW-0812">Transmembrane</keyword>
<feature type="transmembrane region" description="Helical" evidence="6">
    <location>
        <begin position="219"/>
        <end position="238"/>
    </location>
</feature>
<dbReference type="RefSeq" id="WP_062229175.1">
    <property type="nucleotide sequence ID" value="NZ_BBWR01000018.1"/>
</dbReference>
<dbReference type="PANTHER" id="PTHR32196">
    <property type="entry name" value="ABC TRANSPORTER PERMEASE PROTEIN YPHD-RELATED-RELATED"/>
    <property type="match status" value="1"/>
</dbReference>
<evidence type="ECO:0000256" key="5">
    <source>
        <dbReference type="ARBA" id="ARBA00023136"/>
    </source>
</evidence>
<feature type="transmembrane region" description="Helical" evidence="6">
    <location>
        <begin position="20"/>
        <end position="40"/>
    </location>
</feature>
<sequence length="340" mass="35139">MAKRSKLTFLRHGRLEQEALTFCAALVLALVLAVLSPAFLNANNLASLQTAIAPNLIVALGMMTLFMIGRFDLSVGAVMGVSGIASAMALDAGAPVIVAVAAGLALGLAIGAFNGLMVAYVGINHLIVTLGVLYMTRGVIEVVMSGQLLAGFTSFPPGFSALGQWSFGNLSGLFLFALLLCVLFEAFLRLTAPGRGLLFLGGNPRAASATGIRPARVEFWCFVLSGGLAALAGVLMTARVGMANRYMGEGLEMQIFIACLIGGGSIAGGKGSYVGALAGVLFVTLMTNAFNLLSVPSEWQAVVIGAVLVAVVVVDGILVLRKAGRPWANIVGLWPARLGR</sequence>
<comment type="subcellular location">
    <subcellularLocation>
        <location evidence="1">Cell membrane</location>
        <topology evidence="1">Multi-pass membrane protein</topology>
    </subcellularLocation>
</comment>